<dbReference type="AlphaFoldDB" id="U4TH24"/>
<organism evidence="2 3">
    <name type="scientific">Schleiferilactobacillus shenzhenensis LY-73</name>
    <dbReference type="NCBI Taxonomy" id="1231336"/>
    <lineage>
        <taxon>Bacteria</taxon>
        <taxon>Bacillati</taxon>
        <taxon>Bacillota</taxon>
        <taxon>Bacilli</taxon>
        <taxon>Lactobacillales</taxon>
        <taxon>Lactobacillaceae</taxon>
        <taxon>Schleiferilactobacillus</taxon>
    </lineage>
</organism>
<dbReference type="PANTHER" id="PTHR37038:SF12">
    <property type="entry name" value="TRANSCRIPTIONAL REGULATOR"/>
    <property type="match status" value="1"/>
</dbReference>
<evidence type="ECO:0000313" key="3">
    <source>
        <dbReference type="Proteomes" id="UP000030647"/>
    </source>
</evidence>
<evidence type="ECO:0000313" key="2">
    <source>
        <dbReference type="EMBL" id="ERL64096.1"/>
    </source>
</evidence>
<evidence type="ECO:0000259" key="1">
    <source>
        <dbReference type="Pfam" id="PF21259"/>
    </source>
</evidence>
<dbReference type="InterPro" id="IPR053163">
    <property type="entry name" value="HTH-type_regulator_Rgg"/>
</dbReference>
<keyword evidence="3" id="KW-1185">Reference proteome</keyword>
<gene>
    <name evidence="2" type="ORF">L248_1629</name>
</gene>
<dbReference type="InterPro" id="IPR010982">
    <property type="entry name" value="Lambda_DNA-bd_dom_sf"/>
</dbReference>
<dbReference type="GO" id="GO:0003677">
    <property type="term" value="F:DNA binding"/>
    <property type="evidence" value="ECO:0007669"/>
    <property type="project" value="InterPro"/>
</dbReference>
<dbReference type="eggNOG" id="COG1396">
    <property type="taxonomic scope" value="Bacteria"/>
</dbReference>
<name>U4TH24_9LACO</name>
<dbReference type="Gene3D" id="1.10.260.40">
    <property type="entry name" value="lambda repressor-like DNA-binding domains"/>
    <property type="match status" value="1"/>
</dbReference>
<dbReference type="PANTHER" id="PTHR37038">
    <property type="entry name" value="TRANSCRIPTIONAL REGULATOR-RELATED"/>
    <property type="match status" value="1"/>
</dbReference>
<dbReference type="EMBL" id="KI271605">
    <property type="protein sequence ID" value="ERL64096.1"/>
    <property type="molecule type" value="Genomic_DNA"/>
</dbReference>
<reference evidence="3" key="1">
    <citation type="journal article" date="2013" name="Genome Announc.">
        <title>Whole-Genome Sequencing of Lactobacillus shenzhenensis Strain LY-73T.</title>
        <authorList>
            <person name="Lin Z."/>
            <person name="Liu Z."/>
            <person name="Yang R."/>
            <person name="Zou Y."/>
            <person name="Wan D."/>
            <person name="Chen J."/>
            <person name="Guo M."/>
            <person name="Zhao J."/>
            <person name="Fang C."/>
            <person name="Yang R."/>
            <person name="Liu F."/>
        </authorList>
    </citation>
    <scope>NUCLEOTIDE SEQUENCE [LARGE SCALE GENOMIC DNA]</scope>
    <source>
        <strain evidence="3">LY-73</strain>
    </source>
</reference>
<protein>
    <recommendedName>
        <fullName evidence="1">HTH-type transcriptional regulator Rgg C-terminal domain-containing protein</fullName>
    </recommendedName>
</protein>
<proteinExistence type="predicted"/>
<feature type="domain" description="HTH-type transcriptional regulator Rgg C-terminal" evidence="1">
    <location>
        <begin position="175"/>
        <end position="314"/>
    </location>
</feature>
<dbReference type="CDD" id="cd00093">
    <property type="entry name" value="HTH_XRE"/>
    <property type="match status" value="1"/>
</dbReference>
<dbReference type="Pfam" id="PF21259">
    <property type="entry name" value="Rgg_C"/>
    <property type="match status" value="1"/>
</dbReference>
<sequence length="337" mass="38319">MTDDFLAKGGKAMAGLGATVRMIRQNKGLTLAEVADDEVTASFLSKFERGAAEMSVAKFLHVLTRIFTTPEEFFYIQAGTESAAGLANAGYHHRDEMLAQVFGDSINLDSPGKRRTALKDLDQRCQAAEAAYRTAPGLVSMLHWRVQQILRVLVTNLVQEKPIAGVTGTGEYSAEALQYLYNVNDWGEFELYLFTLFSFDMRQGDERRLFRVALTRSKKYASFTGAPLLRFDIVHNQLFLEMNRREYAAAGETLPLYAQLLDDDPDAYHEIWYRFIYAWWLYRTDKPQAGEKMGATAVQLATTMRMKEAAQYIQTLLTRIATHGPDFDYSFYRQIIQ</sequence>
<dbReference type="NCBIfam" id="TIGR01716">
    <property type="entry name" value="RGG_Cterm"/>
    <property type="match status" value="1"/>
</dbReference>
<dbReference type="HOGENOM" id="CLU_072045_1_0_9"/>
<accession>U4TH24</accession>
<dbReference type="STRING" id="1231336.L248_1629"/>
<dbReference type="SUPFAM" id="SSF47413">
    <property type="entry name" value="lambda repressor-like DNA-binding domains"/>
    <property type="match status" value="1"/>
</dbReference>
<dbReference type="Proteomes" id="UP000030647">
    <property type="component" value="Unassembled WGS sequence"/>
</dbReference>
<dbReference type="InterPro" id="IPR001387">
    <property type="entry name" value="Cro/C1-type_HTH"/>
</dbReference>
<dbReference type="InterPro" id="IPR010057">
    <property type="entry name" value="Transcription_activator_Rgg_C"/>
</dbReference>